<dbReference type="EMBL" id="JACHIB010000004">
    <property type="protein sequence ID" value="MBB6082743.1"/>
    <property type="molecule type" value="Genomic_DNA"/>
</dbReference>
<dbReference type="Pfam" id="PF01618">
    <property type="entry name" value="MotA_ExbB"/>
    <property type="match status" value="1"/>
</dbReference>
<keyword evidence="4 12" id="KW-0813">Transport</keyword>
<comment type="subunit">
    <text evidence="2">The accessory proteins ExbB and ExbD seem to form a complex with TonB.</text>
</comment>
<name>A0A7W9WMQ9_CASDE</name>
<feature type="transmembrane region" description="Helical" evidence="13">
    <location>
        <begin position="192"/>
        <end position="217"/>
    </location>
</feature>
<dbReference type="GO" id="GO:0017038">
    <property type="term" value="P:protein import"/>
    <property type="evidence" value="ECO:0007669"/>
    <property type="project" value="TreeGrafter"/>
</dbReference>
<keyword evidence="9 13" id="KW-1133">Transmembrane helix</keyword>
<evidence type="ECO:0000256" key="13">
    <source>
        <dbReference type="SAM" id="Phobius"/>
    </source>
</evidence>
<dbReference type="GO" id="GO:0005886">
    <property type="term" value="C:plasma membrane"/>
    <property type="evidence" value="ECO:0007669"/>
    <property type="project" value="UniProtKB-SubCell"/>
</dbReference>
<dbReference type="AlphaFoldDB" id="A0A7W9WMQ9"/>
<keyword evidence="6" id="KW-0997">Cell inner membrane</keyword>
<keyword evidence="10 13" id="KW-0472">Membrane</keyword>
<dbReference type="InterPro" id="IPR050790">
    <property type="entry name" value="ExbB/TolQ_transport"/>
</dbReference>
<protein>
    <recommendedName>
        <fullName evidence="3">Biopolymer transport protein ExbB</fullName>
    </recommendedName>
</protein>
<evidence type="ECO:0000313" key="17">
    <source>
        <dbReference type="Proteomes" id="UP000541136"/>
    </source>
</evidence>
<feature type="signal peptide" evidence="14">
    <location>
        <begin position="1"/>
        <end position="24"/>
    </location>
</feature>
<dbReference type="RefSeq" id="WP_409364704.1">
    <property type="nucleotide sequence ID" value="NZ_JACHIB010000004.1"/>
</dbReference>
<organism evidence="16 17">
    <name type="scientific">Castellaniella defragrans</name>
    <name type="common">Alcaligenes defragrans</name>
    <dbReference type="NCBI Taxonomy" id="75697"/>
    <lineage>
        <taxon>Bacteria</taxon>
        <taxon>Pseudomonadati</taxon>
        <taxon>Pseudomonadota</taxon>
        <taxon>Betaproteobacteria</taxon>
        <taxon>Burkholderiales</taxon>
        <taxon>Alcaligenaceae</taxon>
        <taxon>Castellaniella</taxon>
    </lineage>
</organism>
<evidence type="ECO:0000259" key="15">
    <source>
        <dbReference type="Pfam" id="PF01618"/>
    </source>
</evidence>
<evidence type="ECO:0000313" key="16">
    <source>
        <dbReference type="EMBL" id="MBB6082743.1"/>
    </source>
</evidence>
<dbReference type="Proteomes" id="UP000541136">
    <property type="component" value="Unassembled WGS sequence"/>
</dbReference>
<evidence type="ECO:0000256" key="11">
    <source>
        <dbReference type="ARBA" id="ARBA00024816"/>
    </source>
</evidence>
<evidence type="ECO:0000256" key="1">
    <source>
        <dbReference type="ARBA" id="ARBA00004429"/>
    </source>
</evidence>
<keyword evidence="8 12" id="KW-0653">Protein transport</keyword>
<dbReference type="PANTHER" id="PTHR30625">
    <property type="entry name" value="PROTEIN TOLQ"/>
    <property type="match status" value="1"/>
</dbReference>
<evidence type="ECO:0000256" key="9">
    <source>
        <dbReference type="ARBA" id="ARBA00022989"/>
    </source>
</evidence>
<comment type="similarity">
    <text evidence="12">Belongs to the exbB/tolQ family.</text>
</comment>
<dbReference type="PANTHER" id="PTHR30625:SF14">
    <property type="entry name" value="BIOPOLYMER TRANSPORT PROTEIN EXBB"/>
    <property type="match status" value="1"/>
</dbReference>
<gene>
    <name evidence="16" type="ORF">HNR28_000772</name>
</gene>
<comment type="subcellular location">
    <subcellularLocation>
        <location evidence="1">Cell inner membrane</location>
        <topology evidence="1">Multi-pass membrane protein</topology>
    </subcellularLocation>
    <subcellularLocation>
        <location evidence="12">Membrane</location>
        <topology evidence="12">Multi-pass membrane protein</topology>
    </subcellularLocation>
</comment>
<feature type="transmembrane region" description="Helical" evidence="13">
    <location>
        <begin position="81"/>
        <end position="102"/>
    </location>
</feature>
<evidence type="ECO:0000256" key="4">
    <source>
        <dbReference type="ARBA" id="ARBA00022448"/>
    </source>
</evidence>
<evidence type="ECO:0000256" key="12">
    <source>
        <dbReference type="RuleBase" id="RU004057"/>
    </source>
</evidence>
<feature type="chain" id="PRO_5030647158" description="Biopolymer transport protein ExbB" evidence="14">
    <location>
        <begin position="25"/>
        <end position="306"/>
    </location>
</feature>
<evidence type="ECO:0000256" key="5">
    <source>
        <dbReference type="ARBA" id="ARBA00022475"/>
    </source>
</evidence>
<proteinExistence type="inferred from homology"/>
<comment type="caution">
    <text evidence="16">The sequence shown here is derived from an EMBL/GenBank/DDBJ whole genome shotgun (WGS) entry which is preliminary data.</text>
</comment>
<evidence type="ECO:0000256" key="10">
    <source>
        <dbReference type="ARBA" id="ARBA00023136"/>
    </source>
</evidence>
<evidence type="ECO:0000256" key="14">
    <source>
        <dbReference type="SAM" id="SignalP"/>
    </source>
</evidence>
<keyword evidence="7 13" id="KW-0812">Transmembrane</keyword>
<evidence type="ECO:0000256" key="8">
    <source>
        <dbReference type="ARBA" id="ARBA00022927"/>
    </source>
</evidence>
<accession>A0A7W9WMQ9</accession>
<feature type="domain" description="MotA/TolQ/ExbB proton channel" evidence="15">
    <location>
        <begin position="159"/>
        <end position="269"/>
    </location>
</feature>
<evidence type="ECO:0000256" key="7">
    <source>
        <dbReference type="ARBA" id="ARBA00022692"/>
    </source>
</evidence>
<sequence length="306" mass="31870">MMLDLIASAALTLAQAAGPDAAQAAAHAAPAVSAAADVAATAAATGTATAAQAALAAGAMETGGQGVLHFIGQSDAVGKSLFVFLMLMSLASWYLILAKGLTHLRIRRRSRKFLSEFWAASSLEQVENEISTHGADEPFAHLASHAIHAQKHHTKYGALKLEESGSTAAFVTRTIRKVIDEETARLENGLTVLASVGSTAPFVGLFGTVWGVYHALLSISMTDGVTINRIAGPVGEALIMTGLGLAVAIPAVLGYNAFVRVNRVYLAQLDAFAHDLFTFLTTGQQVADGSHERNGRTISLASHRGA</sequence>
<evidence type="ECO:0000256" key="2">
    <source>
        <dbReference type="ARBA" id="ARBA00011471"/>
    </source>
</evidence>
<feature type="transmembrane region" description="Helical" evidence="13">
    <location>
        <begin position="237"/>
        <end position="258"/>
    </location>
</feature>
<keyword evidence="5" id="KW-1003">Cell membrane</keyword>
<evidence type="ECO:0000256" key="6">
    <source>
        <dbReference type="ARBA" id="ARBA00022519"/>
    </source>
</evidence>
<keyword evidence="14" id="KW-0732">Signal</keyword>
<comment type="function">
    <text evidence="11">Involved in the TonB-dependent energy-dependent transport of various receptor-bound substrates. Protects ExbD from proteolytic degradation and functionally stabilizes TonB.</text>
</comment>
<reference evidence="16 17" key="1">
    <citation type="submission" date="2020-08" db="EMBL/GenBank/DDBJ databases">
        <title>Genomic Encyclopedia of Type Strains, Phase IV (KMG-IV): sequencing the most valuable type-strain genomes for metagenomic binning, comparative biology and taxonomic classification.</title>
        <authorList>
            <person name="Goeker M."/>
        </authorList>
    </citation>
    <scope>NUCLEOTIDE SEQUENCE [LARGE SCALE GENOMIC DNA]</scope>
    <source>
        <strain evidence="16 17">DSM 12141</strain>
    </source>
</reference>
<evidence type="ECO:0000256" key="3">
    <source>
        <dbReference type="ARBA" id="ARBA00022093"/>
    </source>
</evidence>
<dbReference type="InterPro" id="IPR002898">
    <property type="entry name" value="MotA_ExbB_proton_chnl"/>
</dbReference>